<evidence type="ECO:0000313" key="1">
    <source>
        <dbReference type="EMBL" id="EPE26168.1"/>
    </source>
</evidence>
<dbReference type="EMBL" id="KE145371">
    <property type="protein sequence ID" value="EPE26168.1"/>
    <property type="molecule type" value="Genomic_DNA"/>
</dbReference>
<proteinExistence type="predicted"/>
<evidence type="ECO:0000313" key="2">
    <source>
        <dbReference type="Proteomes" id="UP000016922"/>
    </source>
</evidence>
<accession>S3DHW8</accession>
<dbReference type="GeneID" id="19461138"/>
<dbReference type="HOGENOM" id="CLU_2469280_0_0_1"/>
<dbReference type="RefSeq" id="XP_008087487.1">
    <property type="nucleotide sequence ID" value="XM_008089296.1"/>
</dbReference>
<organism evidence="1 2">
    <name type="scientific">Glarea lozoyensis (strain ATCC 20868 / MF5171)</name>
    <dbReference type="NCBI Taxonomy" id="1116229"/>
    <lineage>
        <taxon>Eukaryota</taxon>
        <taxon>Fungi</taxon>
        <taxon>Dikarya</taxon>
        <taxon>Ascomycota</taxon>
        <taxon>Pezizomycotina</taxon>
        <taxon>Leotiomycetes</taxon>
        <taxon>Helotiales</taxon>
        <taxon>Helotiaceae</taxon>
        <taxon>Glarea</taxon>
    </lineage>
</organism>
<gene>
    <name evidence="1" type="ORF">GLAREA_02080</name>
</gene>
<dbReference type="Proteomes" id="UP000016922">
    <property type="component" value="Unassembled WGS sequence"/>
</dbReference>
<dbReference type="AlphaFoldDB" id="S3DHW8"/>
<keyword evidence="2" id="KW-1185">Reference proteome</keyword>
<name>S3DHW8_GLAL2</name>
<reference evidence="1 2" key="1">
    <citation type="journal article" date="2013" name="BMC Genomics">
        <title>Genomics-driven discovery of the pneumocandin biosynthetic gene cluster in the fungus Glarea lozoyensis.</title>
        <authorList>
            <person name="Chen L."/>
            <person name="Yue Q."/>
            <person name="Zhang X."/>
            <person name="Xiang M."/>
            <person name="Wang C."/>
            <person name="Li S."/>
            <person name="Che Y."/>
            <person name="Ortiz-Lopez F.J."/>
            <person name="Bills G.F."/>
            <person name="Liu X."/>
            <person name="An Z."/>
        </authorList>
    </citation>
    <scope>NUCLEOTIDE SEQUENCE [LARGE SCALE GENOMIC DNA]</scope>
    <source>
        <strain evidence="2">ATCC 20868 / MF5171</strain>
    </source>
</reference>
<protein>
    <submittedName>
        <fullName evidence="1">Uncharacterized protein</fullName>
    </submittedName>
</protein>
<dbReference type="KEGG" id="glz:GLAREA_02080"/>
<sequence>MSAFYLTETQKPISEYYTRQPRGGGGAWIKGAETDTSEDLIRRWVVLALKEGRPSLQLENKNGPKLYSAEVWVITANNIKGVEEMLGS</sequence>